<feature type="compositionally biased region" description="Low complexity" evidence="1">
    <location>
        <begin position="57"/>
        <end position="72"/>
    </location>
</feature>
<proteinExistence type="predicted"/>
<dbReference type="EMBL" id="CADEAL010002157">
    <property type="protein sequence ID" value="CAB1438436.1"/>
    <property type="molecule type" value="Genomic_DNA"/>
</dbReference>
<reference evidence="2" key="1">
    <citation type="submission" date="2020-03" db="EMBL/GenBank/DDBJ databases">
        <authorList>
            <person name="Weist P."/>
        </authorList>
    </citation>
    <scope>NUCLEOTIDE SEQUENCE</scope>
</reference>
<dbReference type="AlphaFoldDB" id="A0A9N7UUL4"/>
<keyword evidence="3" id="KW-1185">Reference proteome</keyword>
<accession>A0A9N7UUL4</accession>
<organism evidence="2 3">
    <name type="scientific">Pleuronectes platessa</name>
    <name type="common">European plaice</name>
    <dbReference type="NCBI Taxonomy" id="8262"/>
    <lineage>
        <taxon>Eukaryota</taxon>
        <taxon>Metazoa</taxon>
        <taxon>Chordata</taxon>
        <taxon>Craniata</taxon>
        <taxon>Vertebrata</taxon>
        <taxon>Euteleostomi</taxon>
        <taxon>Actinopterygii</taxon>
        <taxon>Neopterygii</taxon>
        <taxon>Teleostei</taxon>
        <taxon>Neoteleostei</taxon>
        <taxon>Acanthomorphata</taxon>
        <taxon>Carangaria</taxon>
        <taxon>Pleuronectiformes</taxon>
        <taxon>Pleuronectoidei</taxon>
        <taxon>Pleuronectidae</taxon>
        <taxon>Pleuronectes</taxon>
    </lineage>
</organism>
<gene>
    <name evidence="2" type="ORF">PLEPLA_LOCUS26364</name>
</gene>
<feature type="region of interest" description="Disordered" evidence="1">
    <location>
        <begin position="57"/>
        <end position="92"/>
    </location>
</feature>
<sequence>MNLEQCAVVSHLCPTCPHLPCLFSPPNVAAMSHVSSDTQHVFVYQLAAVALILGPRSVSSRPSSSSSSSSSSQIDDGSRTQHRPRTSGIVVNGNVEDRSGKLYFVLRVLESTINFSRAREDVLTSWIDGL</sequence>
<protein>
    <submittedName>
        <fullName evidence="2">Uncharacterized protein</fullName>
    </submittedName>
</protein>
<name>A0A9N7UUL4_PLEPL</name>
<dbReference type="Proteomes" id="UP001153269">
    <property type="component" value="Unassembled WGS sequence"/>
</dbReference>
<evidence type="ECO:0000256" key="1">
    <source>
        <dbReference type="SAM" id="MobiDB-lite"/>
    </source>
</evidence>
<comment type="caution">
    <text evidence="2">The sequence shown here is derived from an EMBL/GenBank/DDBJ whole genome shotgun (WGS) entry which is preliminary data.</text>
</comment>
<evidence type="ECO:0000313" key="3">
    <source>
        <dbReference type="Proteomes" id="UP001153269"/>
    </source>
</evidence>
<evidence type="ECO:0000313" key="2">
    <source>
        <dbReference type="EMBL" id="CAB1438436.1"/>
    </source>
</evidence>